<protein>
    <submittedName>
        <fullName evidence="1">Uncharacterized protein</fullName>
    </submittedName>
</protein>
<accession>A0A813I740</accession>
<proteinExistence type="predicted"/>
<name>A0A813I740_POLGL</name>
<dbReference type="AlphaFoldDB" id="A0A813I740"/>
<comment type="caution">
    <text evidence="1">The sequence shown here is derived from an EMBL/GenBank/DDBJ whole genome shotgun (WGS) entry which is preliminary data.</text>
</comment>
<reference evidence="1" key="1">
    <citation type="submission" date="2021-02" db="EMBL/GenBank/DDBJ databases">
        <authorList>
            <person name="Dougan E. K."/>
            <person name="Rhodes N."/>
            <person name="Thang M."/>
            <person name="Chan C."/>
        </authorList>
    </citation>
    <scope>NUCLEOTIDE SEQUENCE</scope>
</reference>
<sequence length="111" mass="12163">MPSFSVAQLLPQSLPGCFTLASGCYSDFEFHDTVCDDETNIFARPAAVNYLLRYPKTVCRVPMVGIMWDVQLQARGQGKHSFAAHRRGACSHPCCGESPRALGQRVSAGDR</sequence>
<evidence type="ECO:0000313" key="1">
    <source>
        <dbReference type="EMBL" id="CAE8646877.1"/>
    </source>
</evidence>
<dbReference type="EMBL" id="CAJNNW010004894">
    <property type="protein sequence ID" value="CAE8646877.1"/>
    <property type="molecule type" value="Genomic_DNA"/>
</dbReference>
<evidence type="ECO:0000313" key="2">
    <source>
        <dbReference type="Proteomes" id="UP000626109"/>
    </source>
</evidence>
<gene>
    <name evidence="1" type="ORF">PGLA2088_LOCUS5190</name>
</gene>
<dbReference type="Proteomes" id="UP000626109">
    <property type="component" value="Unassembled WGS sequence"/>
</dbReference>
<organism evidence="1 2">
    <name type="scientific">Polarella glacialis</name>
    <name type="common">Dinoflagellate</name>
    <dbReference type="NCBI Taxonomy" id="89957"/>
    <lineage>
        <taxon>Eukaryota</taxon>
        <taxon>Sar</taxon>
        <taxon>Alveolata</taxon>
        <taxon>Dinophyceae</taxon>
        <taxon>Suessiales</taxon>
        <taxon>Suessiaceae</taxon>
        <taxon>Polarella</taxon>
    </lineage>
</organism>